<evidence type="ECO:0000256" key="4">
    <source>
        <dbReference type="ARBA" id="ARBA00022679"/>
    </source>
</evidence>
<gene>
    <name evidence="8" type="ORF">GCM10009606_11030</name>
</gene>
<organism evidence="8 9">
    <name type="scientific">Nocardioides aquiterrae</name>
    <dbReference type="NCBI Taxonomy" id="203799"/>
    <lineage>
        <taxon>Bacteria</taxon>
        <taxon>Bacillati</taxon>
        <taxon>Actinomycetota</taxon>
        <taxon>Actinomycetes</taxon>
        <taxon>Propionibacteriales</taxon>
        <taxon>Nocardioidaceae</taxon>
        <taxon>Nocardioides</taxon>
    </lineage>
</organism>
<keyword evidence="3" id="KW-0597">Phosphoprotein</keyword>
<feature type="domain" description="PAS" evidence="6">
    <location>
        <begin position="37"/>
        <end position="82"/>
    </location>
</feature>
<dbReference type="EC" id="2.7.13.3" evidence="2"/>
<dbReference type="SMART" id="SM00086">
    <property type="entry name" value="PAC"/>
    <property type="match status" value="1"/>
</dbReference>
<protein>
    <recommendedName>
        <fullName evidence="2">histidine kinase</fullName>
        <ecNumber evidence="2">2.7.13.3</ecNumber>
    </recommendedName>
</protein>
<dbReference type="NCBIfam" id="TIGR00229">
    <property type="entry name" value="sensory_box"/>
    <property type="match status" value="1"/>
</dbReference>
<evidence type="ECO:0000313" key="8">
    <source>
        <dbReference type="EMBL" id="GAA1132652.1"/>
    </source>
</evidence>
<evidence type="ECO:0000256" key="5">
    <source>
        <dbReference type="ARBA" id="ARBA00022777"/>
    </source>
</evidence>
<dbReference type="PROSITE" id="PS50112">
    <property type="entry name" value="PAS"/>
    <property type="match status" value="1"/>
</dbReference>
<evidence type="ECO:0000256" key="2">
    <source>
        <dbReference type="ARBA" id="ARBA00012438"/>
    </source>
</evidence>
<evidence type="ECO:0000256" key="1">
    <source>
        <dbReference type="ARBA" id="ARBA00000085"/>
    </source>
</evidence>
<comment type="caution">
    <text evidence="8">The sequence shown here is derived from an EMBL/GenBank/DDBJ whole genome shotgun (WGS) entry which is preliminary data.</text>
</comment>
<sequence>MSADEELELLQQRMDNAQRLANMGDYDWHIPTDTNRWSDQLYRIYGYEPQSFNASYERFLSMIHPDDRDKIQGIHQHSYATGEPYEMIERIVRPDGEVRYLRSNGQVVMGADGAPERMRGTCVDITEQYLAEREREATAVRLSEAALRRRQTIEINDNIVQGVTAAMYALELGDADGCRSYLESTLAAARSMMEPDADLVRSEPASLD</sequence>
<evidence type="ECO:0000259" key="6">
    <source>
        <dbReference type="PROSITE" id="PS50112"/>
    </source>
</evidence>
<dbReference type="InterPro" id="IPR013655">
    <property type="entry name" value="PAS_fold_3"/>
</dbReference>
<proteinExistence type="predicted"/>
<dbReference type="Proteomes" id="UP001499979">
    <property type="component" value="Unassembled WGS sequence"/>
</dbReference>
<evidence type="ECO:0000259" key="7">
    <source>
        <dbReference type="PROSITE" id="PS50113"/>
    </source>
</evidence>
<dbReference type="Pfam" id="PF08447">
    <property type="entry name" value="PAS_3"/>
    <property type="match status" value="1"/>
</dbReference>
<evidence type="ECO:0000313" key="9">
    <source>
        <dbReference type="Proteomes" id="UP001499979"/>
    </source>
</evidence>
<dbReference type="InterPro" id="IPR000014">
    <property type="entry name" value="PAS"/>
</dbReference>
<dbReference type="CDD" id="cd00130">
    <property type="entry name" value="PAS"/>
    <property type="match status" value="1"/>
</dbReference>
<keyword evidence="5" id="KW-0418">Kinase</keyword>
<dbReference type="EMBL" id="BAAAJE010000002">
    <property type="protein sequence ID" value="GAA1132652.1"/>
    <property type="molecule type" value="Genomic_DNA"/>
</dbReference>
<reference evidence="8 9" key="1">
    <citation type="journal article" date="2019" name="Int. J. Syst. Evol. Microbiol.">
        <title>The Global Catalogue of Microorganisms (GCM) 10K type strain sequencing project: providing services to taxonomists for standard genome sequencing and annotation.</title>
        <authorList>
            <consortium name="The Broad Institute Genomics Platform"/>
            <consortium name="The Broad Institute Genome Sequencing Center for Infectious Disease"/>
            <person name="Wu L."/>
            <person name="Ma J."/>
        </authorList>
    </citation>
    <scope>NUCLEOTIDE SEQUENCE [LARGE SCALE GENOMIC DNA]</scope>
    <source>
        <strain evidence="8 9">JCM 11813</strain>
    </source>
</reference>
<accession>A0ABN1UA85</accession>
<comment type="catalytic activity">
    <reaction evidence="1">
        <text>ATP + protein L-histidine = ADP + protein N-phospho-L-histidine.</text>
        <dbReference type="EC" id="2.7.13.3"/>
    </reaction>
</comment>
<feature type="domain" description="PAC" evidence="7">
    <location>
        <begin position="85"/>
        <end position="137"/>
    </location>
</feature>
<dbReference type="PANTHER" id="PTHR43304">
    <property type="entry name" value="PHYTOCHROME-LIKE PROTEIN CPH1"/>
    <property type="match status" value="1"/>
</dbReference>
<dbReference type="InterPro" id="IPR052162">
    <property type="entry name" value="Sensor_kinase/Photoreceptor"/>
</dbReference>
<dbReference type="InterPro" id="IPR001610">
    <property type="entry name" value="PAC"/>
</dbReference>
<dbReference type="RefSeq" id="WP_343906375.1">
    <property type="nucleotide sequence ID" value="NZ_BAAAJE010000002.1"/>
</dbReference>
<keyword evidence="9" id="KW-1185">Reference proteome</keyword>
<dbReference type="InterPro" id="IPR000700">
    <property type="entry name" value="PAS-assoc_C"/>
</dbReference>
<dbReference type="InterPro" id="IPR035965">
    <property type="entry name" value="PAS-like_dom_sf"/>
</dbReference>
<evidence type="ECO:0000256" key="3">
    <source>
        <dbReference type="ARBA" id="ARBA00022553"/>
    </source>
</evidence>
<dbReference type="Gene3D" id="3.30.450.20">
    <property type="entry name" value="PAS domain"/>
    <property type="match status" value="1"/>
</dbReference>
<dbReference type="PANTHER" id="PTHR43304:SF1">
    <property type="entry name" value="PAC DOMAIN-CONTAINING PROTEIN"/>
    <property type="match status" value="1"/>
</dbReference>
<name>A0ABN1UA85_9ACTN</name>
<keyword evidence="4" id="KW-0808">Transferase</keyword>
<dbReference type="Gene3D" id="2.10.70.100">
    <property type="match status" value="1"/>
</dbReference>
<dbReference type="PROSITE" id="PS50113">
    <property type="entry name" value="PAC"/>
    <property type="match status" value="1"/>
</dbReference>
<dbReference type="SUPFAM" id="SSF55785">
    <property type="entry name" value="PYP-like sensor domain (PAS domain)"/>
    <property type="match status" value="1"/>
</dbReference>